<accession>A0A6N0HQQ5</accession>
<evidence type="ECO:0000256" key="6">
    <source>
        <dbReference type="ARBA" id="ARBA00050557"/>
    </source>
</evidence>
<sequence length="340" mass="36775">MIKVGIIGATGYTGLELIRLLQNHPSAKIIALCSRANVGKAVVEEFPSLIGYVDSNFIAPDDKTLFKCNVIFFATPHGVAMNSVGQFLDRGIKIIDLGADFRIKDSSEWSKWYGMAHTQNALLENAVYGLPEVYSSQIKNATLVANPGCYPTAITLALKPLLEANVIDTKSIIADCKSGVSGAGRGANIATLFCEVNDSLKPYNVNQHRHKPETQQVLTDIAGTGVDFIFTPHLIPMTRGMLASVYVDLTKNINAQELFENHYQDNKFVHILPTGIYPQTKSVKGTSNCHIGIQKSSNKLIIMAVIDNVGKGASGQAIQNMNLMFGLGEGLGLEQIGLLP</sequence>
<evidence type="ECO:0000313" key="11">
    <source>
        <dbReference type="Proteomes" id="UP000509429"/>
    </source>
</evidence>
<dbReference type="RefSeq" id="WP_174605997.1">
    <property type="nucleotide sequence ID" value="NZ_CP054490.1"/>
</dbReference>
<keyword evidence="4 7" id="KW-0521">NADP</keyword>
<comment type="similarity">
    <text evidence="7">Belongs to the NAGSA dehydrogenase family. Type 1 subfamily.</text>
</comment>
<dbReference type="NCBIfam" id="TIGR01850">
    <property type="entry name" value="argC"/>
    <property type="match status" value="1"/>
</dbReference>
<dbReference type="GO" id="GO:0051287">
    <property type="term" value="F:NAD binding"/>
    <property type="evidence" value="ECO:0007669"/>
    <property type="project" value="InterPro"/>
</dbReference>
<dbReference type="Gene3D" id="3.30.360.10">
    <property type="entry name" value="Dihydrodipicolinate Reductase, domain 2"/>
    <property type="match status" value="1"/>
</dbReference>
<evidence type="ECO:0000256" key="2">
    <source>
        <dbReference type="ARBA" id="ARBA00022571"/>
    </source>
</evidence>
<dbReference type="PANTHER" id="PTHR32338:SF10">
    <property type="entry name" value="N-ACETYL-GAMMA-GLUTAMYL-PHOSPHATE REDUCTASE, CHLOROPLASTIC-RELATED"/>
    <property type="match status" value="1"/>
</dbReference>
<evidence type="ECO:0000256" key="3">
    <source>
        <dbReference type="ARBA" id="ARBA00022605"/>
    </source>
</evidence>
<evidence type="ECO:0000313" key="10">
    <source>
        <dbReference type="EMBL" id="QKQ24561.1"/>
    </source>
</evidence>
<dbReference type="SUPFAM" id="SSF55347">
    <property type="entry name" value="Glyceraldehyde-3-phosphate dehydrogenase-like, C-terminal domain"/>
    <property type="match status" value="1"/>
</dbReference>
<evidence type="ECO:0000256" key="7">
    <source>
        <dbReference type="HAMAP-Rule" id="MF_00150"/>
    </source>
</evidence>
<dbReference type="InterPro" id="IPR036291">
    <property type="entry name" value="NAD(P)-bd_dom_sf"/>
</dbReference>
<evidence type="ECO:0000259" key="9">
    <source>
        <dbReference type="SMART" id="SM00859"/>
    </source>
</evidence>
<dbReference type="CDD" id="cd23934">
    <property type="entry name" value="AGPR_1_C"/>
    <property type="match status" value="1"/>
</dbReference>
<dbReference type="HAMAP" id="MF_00150">
    <property type="entry name" value="ArgC_type1"/>
    <property type="match status" value="1"/>
</dbReference>
<dbReference type="GO" id="GO:0006526">
    <property type="term" value="P:L-arginine biosynthetic process"/>
    <property type="evidence" value="ECO:0007669"/>
    <property type="project" value="UniProtKB-UniRule"/>
</dbReference>
<dbReference type="Pfam" id="PF22698">
    <property type="entry name" value="Semialdhyde_dhC_1"/>
    <property type="match status" value="1"/>
</dbReference>
<dbReference type="SMART" id="SM00859">
    <property type="entry name" value="Semialdhyde_dh"/>
    <property type="match status" value="1"/>
</dbReference>
<gene>
    <name evidence="7" type="primary">argC</name>
    <name evidence="10" type="ORF">HUE58_05515</name>
</gene>
<dbReference type="InterPro" id="IPR000706">
    <property type="entry name" value="AGPR_type-1"/>
</dbReference>
<dbReference type="InterPro" id="IPR023013">
    <property type="entry name" value="AGPR_AS"/>
</dbReference>
<dbReference type="FunFam" id="3.30.360.10:FF:000014">
    <property type="entry name" value="N-acetyl-gamma-glutamyl-phosphate reductase"/>
    <property type="match status" value="1"/>
</dbReference>
<dbReference type="GO" id="GO:0005737">
    <property type="term" value="C:cytoplasm"/>
    <property type="evidence" value="ECO:0007669"/>
    <property type="project" value="UniProtKB-SubCell"/>
</dbReference>
<dbReference type="AlphaFoldDB" id="A0A6N0HQQ5"/>
<dbReference type="Gene3D" id="3.40.50.720">
    <property type="entry name" value="NAD(P)-binding Rossmann-like Domain"/>
    <property type="match status" value="1"/>
</dbReference>
<comment type="subcellular location">
    <subcellularLocation>
        <location evidence="7">Cytoplasm</location>
    </subcellularLocation>
</comment>
<dbReference type="CDD" id="cd17895">
    <property type="entry name" value="AGPR_1_N"/>
    <property type="match status" value="1"/>
</dbReference>
<reference evidence="10 11" key="1">
    <citation type="submission" date="2020-05" db="EMBL/GenBank/DDBJ databases">
        <title>Horizontal transmission and recombination maintain forever young bacterial symbiont genomes.</title>
        <authorList>
            <person name="Russell S.L."/>
            <person name="Pepper-Tunick E."/>
            <person name="Svedberg J."/>
            <person name="Byrne A."/>
            <person name="Ruelas Castillo J."/>
            <person name="Vollmers C."/>
            <person name="Beinart R.A."/>
            <person name="Corbett-Detig R."/>
        </authorList>
    </citation>
    <scope>NUCLEOTIDE SEQUENCE [LARGE SCALE GENOMIC DNA]</scope>
    <source>
        <strain evidence="10">JDF_Ridge</strain>
    </source>
</reference>
<keyword evidence="7" id="KW-0963">Cytoplasm</keyword>
<protein>
    <recommendedName>
        <fullName evidence="7">N-acetyl-gamma-glutamyl-phosphate reductase</fullName>
        <shortName evidence="7">AGPR</shortName>
        <ecNumber evidence="7">1.2.1.38</ecNumber>
    </recommendedName>
    <alternativeName>
        <fullName evidence="7">N-acetyl-glutamate semialdehyde dehydrogenase</fullName>
        <shortName evidence="7">NAGSA dehydrogenase</shortName>
    </alternativeName>
</protein>
<proteinExistence type="inferred from homology"/>
<dbReference type="PANTHER" id="PTHR32338">
    <property type="entry name" value="N-ACETYL-GAMMA-GLUTAMYL-PHOSPHATE REDUCTASE, CHLOROPLASTIC-RELATED-RELATED"/>
    <property type="match status" value="1"/>
</dbReference>
<dbReference type="Pfam" id="PF01118">
    <property type="entry name" value="Semialdhyde_dh"/>
    <property type="match status" value="1"/>
</dbReference>
<keyword evidence="11" id="KW-1185">Reference proteome</keyword>
<dbReference type="InterPro" id="IPR000534">
    <property type="entry name" value="Semialdehyde_DH_NAD-bd"/>
</dbReference>
<feature type="domain" description="Semialdehyde dehydrogenase NAD-binding" evidence="9">
    <location>
        <begin position="3"/>
        <end position="141"/>
    </location>
</feature>
<keyword evidence="5 7" id="KW-0560">Oxidoreductase</keyword>
<keyword evidence="2 7" id="KW-0055">Arginine biosynthesis</keyword>
<dbReference type="KEGG" id="reo:HUE58_05515"/>
<dbReference type="GO" id="GO:0070401">
    <property type="term" value="F:NADP+ binding"/>
    <property type="evidence" value="ECO:0007669"/>
    <property type="project" value="InterPro"/>
</dbReference>
<feature type="active site" evidence="7 8">
    <location>
        <position position="149"/>
    </location>
</feature>
<dbReference type="EMBL" id="CP054490">
    <property type="protein sequence ID" value="QKQ24561.1"/>
    <property type="molecule type" value="Genomic_DNA"/>
</dbReference>
<dbReference type="InterPro" id="IPR050085">
    <property type="entry name" value="AGPR"/>
</dbReference>
<evidence type="ECO:0000256" key="1">
    <source>
        <dbReference type="ARBA" id="ARBA00004862"/>
    </source>
</evidence>
<dbReference type="Proteomes" id="UP000509429">
    <property type="component" value="Chromosome"/>
</dbReference>
<dbReference type="EC" id="1.2.1.38" evidence="7"/>
<comment type="pathway">
    <text evidence="1 7">Amino-acid biosynthesis; L-arginine biosynthesis; N(2)-acetyl-L-ornithine from L-glutamate: step 3/4.</text>
</comment>
<name>A0A6N0HQQ5_9GAMM</name>
<organism evidence="10 11">
    <name type="scientific">Candidatus Ruthia endofausta</name>
    <dbReference type="NCBI Taxonomy" id="2738852"/>
    <lineage>
        <taxon>Bacteria</taxon>
        <taxon>Pseudomonadati</taxon>
        <taxon>Pseudomonadota</taxon>
        <taxon>Gammaproteobacteria</taxon>
        <taxon>Candidatus Pseudothioglobaceae</taxon>
        <taxon>Candidatus Ruthturnera</taxon>
    </lineage>
</organism>
<comment type="function">
    <text evidence="7">Catalyzes the NADPH-dependent reduction of N-acetyl-5-glutamyl phosphate to yield N-acetyl-L-glutamate 5-semialdehyde.</text>
</comment>
<evidence type="ECO:0000256" key="4">
    <source>
        <dbReference type="ARBA" id="ARBA00022857"/>
    </source>
</evidence>
<keyword evidence="3 7" id="KW-0028">Amino-acid biosynthesis</keyword>
<dbReference type="SUPFAM" id="SSF51735">
    <property type="entry name" value="NAD(P)-binding Rossmann-fold domains"/>
    <property type="match status" value="1"/>
</dbReference>
<evidence type="ECO:0000256" key="8">
    <source>
        <dbReference type="PROSITE-ProRule" id="PRU10010"/>
    </source>
</evidence>
<dbReference type="InterPro" id="IPR058924">
    <property type="entry name" value="AGPR_dimerisation_dom"/>
</dbReference>
<dbReference type="PROSITE" id="PS01224">
    <property type="entry name" value="ARGC"/>
    <property type="match status" value="1"/>
</dbReference>
<dbReference type="UniPathway" id="UPA00068">
    <property type="reaction ID" value="UER00108"/>
</dbReference>
<comment type="catalytic activity">
    <reaction evidence="6 7">
        <text>N-acetyl-L-glutamate 5-semialdehyde + phosphate + NADP(+) = N-acetyl-L-glutamyl 5-phosphate + NADPH + H(+)</text>
        <dbReference type="Rhea" id="RHEA:21588"/>
        <dbReference type="ChEBI" id="CHEBI:15378"/>
        <dbReference type="ChEBI" id="CHEBI:29123"/>
        <dbReference type="ChEBI" id="CHEBI:43474"/>
        <dbReference type="ChEBI" id="CHEBI:57783"/>
        <dbReference type="ChEBI" id="CHEBI:57936"/>
        <dbReference type="ChEBI" id="CHEBI:58349"/>
        <dbReference type="EC" id="1.2.1.38"/>
    </reaction>
</comment>
<evidence type="ECO:0000256" key="5">
    <source>
        <dbReference type="ARBA" id="ARBA00023002"/>
    </source>
</evidence>
<dbReference type="GO" id="GO:0003942">
    <property type="term" value="F:N-acetyl-gamma-glutamyl-phosphate reductase activity"/>
    <property type="evidence" value="ECO:0007669"/>
    <property type="project" value="UniProtKB-UniRule"/>
</dbReference>